<evidence type="ECO:0000313" key="2">
    <source>
        <dbReference type="WBParaSite" id="L893_g30041.t1"/>
    </source>
</evidence>
<evidence type="ECO:0000313" key="1">
    <source>
        <dbReference type="Proteomes" id="UP000095287"/>
    </source>
</evidence>
<dbReference type="Proteomes" id="UP000095287">
    <property type="component" value="Unplaced"/>
</dbReference>
<protein>
    <submittedName>
        <fullName evidence="2">HNH endonuclease</fullName>
    </submittedName>
</protein>
<organism evidence="1 2">
    <name type="scientific">Steinernema glaseri</name>
    <dbReference type="NCBI Taxonomy" id="37863"/>
    <lineage>
        <taxon>Eukaryota</taxon>
        <taxon>Metazoa</taxon>
        <taxon>Ecdysozoa</taxon>
        <taxon>Nematoda</taxon>
        <taxon>Chromadorea</taxon>
        <taxon>Rhabditida</taxon>
        <taxon>Tylenchina</taxon>
        <taxon>Panagrolaimomorpha</taxon>
        <taxon>Strongyloidoidea</taxon>
        <taxon>Steinernematidae</taxon>
        <taxon>Steinernema</taxon>
    </lineage>
</organism>
<dbReference type="AlphaFoldDB" id="A0A1I7ZUH4"/>
<sequence>MDFVTAQWCFLPLSRDVDSPWIRVLRPEHVRLVDVARMNVAARCRSDHLFDQLNHLFENDDTWEGKVAFWPRLSRDGLHKT</sequence>
<name>A0A1I7ZUH4_9BILA</name>
<keyword evidence="1" id="KW-1185">Reference proteome</keyword>
<proteinExistence type="predicted"/>
<accession>A0A1I7ZUH4</accession>
<dbReference type="WBParaSite" id="L893_g30041.t1">
    <property type="protein sequence ID" value="L893_g30041.t1"/>
    <property type="gene ID" value="L893_g30041"/>
</dbReference>
<reference evidence="2" key="1">
    <citation type="submission" date="2016-11" db="UniProtKB">
        <authorList>
            <consortium name="WormBaseParasite"/>
        </authorList>
    </citation>
    <scope>IDENTIFICATION</scope>
</reference>